<dbReference type="GO" id="GO:0000155">
    <property type="term" value="F:phosphorelay sensor kinase activity"/>
    <property type="evidence" value="ECO:0007669"/>
    <property type="project" value="InterPro"/>
</dbReference>
<evidence type="ECO:0000256" key="13">
    <source>
        <dbReference type="ARBA" id="ARBA00023012"/>
    </source>
</evidence>
<keyword evidence="8 16" id="KW-0812">Transmembrane</keyword>
<dbReference type="AlphaFoldDB" id="A0A7W4P6N1"/>
<keyword evidence="13" id="KW-0902">Two-component regulatory system</keyword>
<dbReference type="PANTHER" id="PTHR44936:SF5">
    <property type="entry name" value="SENSOR HISTIDINE KINASE ENVZ"/>
    <property type="match status" value="1"/>
</dbReference>
<dbReference type="InterPro" id="IPR003660">
    <property type="entry name" value="HAMP_dom"/>
</dbReference>
<evidence type="ECO:0000256" key="7">
    <source>
        <dbReference type="ARBA" id="ARBA00022679"/>
    </source>
</evidence>
<dbReference type="PROSITE" id="PS50885">
    <property type="entry name" value="HAMP"/>
    <property type="match status" value="1"/>
</dbReference>
<keyword evidence="14 16" id="KW-0472">Membrane</keyword>
<dbReference type="SMART" id="SM00387">
    <property type="entry name" value="HATPase_c"/>
    <property type="match status" value="1"/>
</dbReference>
<dbReference type="GO" id="GO:0005886">
    <property type="term" value="C:plasma membrane"/>
    <property type="evidence" value="ECO:0007669"/>
    <property type="project" value="UniProtKB-SubCell"/>
</dbReference>
<evidence type="ECO:0000256" key="14">
    <source>
        <dbReference type="ARBA" id="ARBA00023136"/>
    </source>
</evidence>
<dbReference type="Proteomes" id="UP000561066">
    <property type="component" value="Unassembled WGS sequence"/>
</dbReference>
<dbReference type="InterPro" id="IPR003661">
    <property type="entry name" value="HisK_dim/P_dom"/>
</dbReference>
<evidence type="ECO:0000256" key="8">
    <source>
        <dbReference type="ARBA" id="ARBA00022692"/>
    </source>
</evidence>
<dbReference type="Gene3D" id="3.30.565.10">
    <property type="entry name" value="Histidine kinase-like ATPase, C-terminal domain"/>
    <property type="match status" value="1"/>
</dbReference>
<dbReference type="PANTHER" id="PTHR44936">
    <property type="entry name" value="SENSOR PROTEIN CREC"/>
    <property type="match status" value="1"/>
</dbReference>
<reference evidence="19 20" key="1">
    <citation type="submission" date="2020-04" db="EMBL/GenBank/DDBJ databases">
        <title>Description of novel Gluconacetobacter.</title>
        <authorList>
            <person name="Sombolestani A."/>
        </authorList>
    </citation>
    <scope>NUCLEOTIDE SEQUENCE [LARGE SCALE GENOMIC DNA]</scope>
    <source>
        <strain evidence="19 20">LMG 21312</strain>
    </source>
</reference>
<evidence type="ECO:0000313" key="20">
    <source>
        <dbReference type="Proteomes" id="UP000561066"/>
    </source>
</evidence>
<dbReference type="PROSITE" id="PS50109">
    <property type="entry name" value="HIS_KIN"/>
    <property type="match status" value="1"/>
</dbReference>
<evidence type="ECO:0000259" key="17">
    <source>
        <dbReference type="PROSITE" id="PS50109"/>
    </source>
</evidence>
<organism evidence="19 20">
    <name type="scientific">Gluconacetobacter johannae</name>
    <dbReference type="NCBI Taxonomy" id="112140"/>
    <lineage>
        <taxon>Bacteria</taxon>
        <taxon>Pseudomonadati</taxon>
        <taxon>Pseudomonadota</taxon>
        <taxon>Alphaproteobacteria</taxon>
        <taxon>Acetobacterales</taxon>
        <taxon>Acetobacteraceae</taxon>
        <taxon>Gluconacetobacter</taxon>
    </lineage>
</organism>
<dbReference type="InterPro" id="IPR036097">
    <property type="entry name" value="HisK_dim/P_sf"/>
</dbReference>
<dbReference type="InterPro" id="IPR003594">
    <property type="entry name" value="HATPase_dom"/>
</dbReference>
<evidence type="ECO:0000256" key="2">
    <source>
        <dbReference type="ARBA" id="ARBA00004429"/>
    </source>
</evidence>
<protein>
    <recommendedName>
        <fullName evidence="3">histidine kinase</fullName>
        <ecNumber evidence="3">2.7.13.3</ecNumber>
    </recommendedName>
</protein>
<keyword evidence="11" id="KW-0067">ATP-binding</keyword>
<dbReference type="SMART" id="SM00304">
    <property type="entry name" value="HAMP"/>
    <property type="match status" value="1"/>
</dbReference>
<dbReference type="SMART" id="SM00388">
    <property type="entry name" value="HisKA"/>
    <property type="match status" value="1"/>
</dbReference>
<proteinExistence type="predicted"/>
<dbReference type="SUPFAM" id="SSF47384">
    <property type="entry name" value="Homodimeric domain of signal transducing histidine kinase"/>
    <property type="match status" value="1"/>
</dbReference>
<dbReference type="Pfam" id="PF02518">
    <property type="entry name" value="HATPase_c"/>
    <property type="match status" value="1"/>
</dbReference>
<dbReference type="InterPro" id="IPR005467">
    <property type="entry name" value="His_kinase_dom"/>
</dbReference>
<dbReference type="EMBL" id="JABEQH010000029">
    <property type="protein sequence ID" value="MBB2177433.1"/>
    <property type="molecule type" value="Genomic_DNA"/>
</dbReference>
<dbReference type="GO" id="GO:0005524">
    <property type="term" value="F:ATP binding"/>
    <property type="evidence" value="ECO:0007669"/>
    <property type="project" value="UniProtKB-KW"/>
</dbReference>
<keyword evidence="6" id="KW-0597">Phosphoprotein</keyword>
<keyword evidence="10" id="KW-0418">Kinase</keyword>
<comment type="caution">
    <text evidence="19">The sequence shown here is derived from an EMBL/GenBank/DDBJ whole genome shotgun (WGS) entry which is preliminary data.</text>
</comment>
<evidence type="ECO:0000256" key="12">
    <source>
        <dbReference type="ARBA" id="ARBA00022989"/>
    </source>
</evidence>
<feature type="transmembrane region" description="Helical" evidence="16">
    <location>
        <begin position="37"/>
        <end position="58"/>
    </location>
</feature>
<dbReference type="InterPro" id="IPR004358">
    <property type="entry name" value="Sig_transdc_His_kin-like_C"/>
</dbReference>
<keyword evidence="4" id="KW-1003">Cell membrane</keyword>
<evidence type="ECO:0000313" key="19">
    <source>
        <dbReference type="EMBL" id="MBB2177433.1"/>
    </source>
</evidence>
<feature type="domain" description="Histidine kinase" evidence="17">
    <location>
        <begin position="281"/>
        <end position="496"/>
    </location>
</feature>
<evidence type="ECO:0000256" key="1">
    <source>
        <dbReference type="ARBA" id="ARBA00000085"/>
    </source>
</evidence>
<dbReference type="EC" id="2.7.13.3" evidence="3"/>
<evidence type="ECO:0000256" key="3">
    <source>
        <dbReference type="ARBA" id="ARBA00012438"/>
    </source>
</evidence>
<dbReference type="SUPFAM" id="SSF55874">
    <property type="entry name" value="ATPase domain of HSP90 chaperone/DNA topoisomerase II/histidine kinase"/>
    <property type="match status" value="1"/>
</dbReference>
<keyword evidence="7" id="KW-0808">Transferase</keyword>
<keyword evidence="20" id="KW-1185">Reference proteome</keyword>
<sequence>MRASPVDGGPDAPPGSGRGLARRTAARLRPRSLAARTSLLLIVGLGIIEAIGLTIHALDRIDFDRRMVEQEAQNRVGMIYRSIVETPPADRQSELEALHLPPNFHATLTPGPDPDMVDHAVGGPPGPPGMDRMDRMTRMVLMHPTDNLPPLPPHLRPRHIMFQPDRHASRRAVAFLLPDETRWLTIHFVPPPPNPFRSPTFPTAFVLMTVAGSILIVWGVRRLIAPVGALAAAAEALGRDVNAPPMPEDGPLEIAQAGRAFNTMASRIRRFLTDRTLLLTAIGHDLRTPITRLKLRSEFIDDDELRGKFLSDLDELESMVAATLSFGRDTSRREPMGRLDLTALLQTILDEAAETHPDLADAIGFAAEPPTVTIHARPVALKRALNNLVQNAILYGGGVRITLQPPRPGGTSGTGAATDEKTVTILIEDDGPGLPPEDLERMFEPFVRAESSRNRETGGTGLGLAITRNIIWGLGGDIRLGNRTPHGLRATITLVC</sequence>
<evidence type="ECO:0000256" key="15">
    <source>
        <dbReference type="SAM" id="MobiDB-lite"/>
    </source>
</evidence>
<evidence type="ECO:0000256" key="6">
    <source>
        <dbReference type="ARBA" id="ARBA00022553"/>
    </source>
</evidence>
<dbReference type="InterPro" id="IPR050980">
    <property type="entry name" value="2C_sensor_his_kinase"/>
</dbReference>
<dbReference type="PRINTS" id="PR00344">
    <property type="entry name" value="BCTRLSENSOR"/>
</dbReference>
<feature type="region of interest" description="Disordered" evidence="15">
    <location>
        <begin position="1"/>
        <end position="24"/>
    </location>
</feature>
<dbReference type="Pfam" id="PF00672">
    <property type="entry name" value="HAMP"/>
    <property type="match status" value="1"/>
</dbReference>
<evidence type="ECO:0000256" key="9">
    <source>
        <dbReference type="ARBA" id="ARBA00022741"/>
    </source>
</evidence>
<name>A0A7W4P6N1_9PROT</name>
<comment type="subcellular location">
    <subcellularLocation>
        <location evidence="2">Cell inner membrane</location>
        <topology evidence="2">Multi-pass membrane protein</topology>
    </subcellularLocation>
</comment>
<evidence type="ECO:0000256" key="10">
    <source>
        <dbReference type="ARBA" id="ARBA00022777"/>
    </source>
</evidence>
<evidence type="ECO:0000256" key="4">
    <source>
        <dbReference type="ARBA" id="ARBA00022475"/>
    </source>
</evidence>
<dbReference type="Gene3D" id="1.10.287.130">
    <property type="match status" value="1"/>
</dbReference>
<evidence type="ECO:0000259" key="18">
    <source>
        <dbReference type="PROSITE" id="PS50885"/>
    </source>
</evidence>
<dbReference type="InterPro" id="IPR036890">
    <property type="entry name" value="HATPase_C_sf"/>
</dbReference>
<evidence type="ECO:0000256" key="16">
    <source>
        <dbReference type="SAM" id="Phobius"/>
    </source>
</evidence>
<keyword evidence="5" id="KW-0997">Cell inner membrane</keyword>
<feature type="domain" description="HAMP" evidence="18">
    <location>
        <begin position="221"/>
        <end position="273"/>
    </location>
</feature>
<comment type="catalytic activity">
    <reaction evidence="1">
        <text>ATP + protein L-histidine = ADP + protein N-phospho-L-histidine.</text>
        <dbReference type="EC" id="2.7.13.3"/>
    </reaction>
</comment>
<keyword evidence="12 16" id="KW-1133">Transmembrane helix</keyword>
<evidence type="ECO:0000256" key="11">
    <source>
        <dbReference type="ARBA" id="ARBA00022840"/>
    </source>
</evidence>
<gene>
    <name evidence="19" type="ORF">HLH21_16130</name>
</gene>
<accession>A0A7W4P6N1</accession>
<evidence type="ECO:0000256" key="5">
    <source>
        <dbReference type="ARBA" id="ARBA00022519"/>
    </source>
</evidence>
<keyword evidence="9" id="KW-0547">Nucleotide-binding</keyword>